<evidence type="ECO:0000313" key="3">
    <source>
        <dbReference type="Proteomes" id="UP000029221"/>
    </source>
</evidence>
<dbReference type="EC" id="1.13.11.63" evidence="1"/>
<dbReference type="STRING" id="319236.BST91_06760"/>
<organism evidence="2 3">
    <name type="scientific">Nonlabens tegetincola</name>
    <dbReference type="NCBI Taxonomy" id="323273"/>
    <lineage>
        <taxon>Bacteria</taxon>
        <taxon>Pseudomonadati</taxon>
        <taxon>Bacteroidota</taxon>
        <taxon>Flavobacteriia</taxon>
        <taxon>Flavobacteriales</taxon>
        <taxon>Flavobacteriaceae</taxon>
        <taxon>Nonlabens</taxon>
    </lineage>
</organism>
<feature type="transmembrane region" description="Helical" evidence="1">
    <location>
        <begin position="7"/>
        <end position="25"/>
    </location>
</feature>
<comment type="catalytic activity">
    <reaction evidence="1">
        <text>all-trans-beta-carotene + O2 = 2 all-trans-retinal</text>
        <dbReference type="Rhea" id="RHEA:32887"/>
        <dbReference type="ChEBI" id="CHEBI:15379"/>
        <dbReference type="ChEBI" id="CHEBI:17579"/>
        <dbReference type="ChEBI" id="CHEBI:17898"/>
        <dbReference type="EC" id="1.13.11.63"/>
    </reaction>
</comment>
<comment type="subcellular location">
    <subcellularLocation>
        <location evidence="1">Cell membrane</location>
        <topology evidence="1">Multi-pass membrane protein</topology>
    </subcellularLocation>
</comment>
<comment type="similarity">
    <text evidence="1">Belongs to the Brp/Blh beta-carotene diooxygenase family.</text>
</comment>
<dbReference type="EMBL" id="BBML01000010">
    <property type="protein sequence ID" value="GAK98237.1"/>
    <property type="molecule type" value="Genomic_DNA"/>
</dbReference>
<name>A0A090Q7P8_9FLAO</name>
<dbReference type="GO" id="GO:0016121">
    <property type="term" value="P:carotene catabolic process"/>
    <property type="evidence" value="ECO:0007669"/>
    <property type="project" value="UniProtKB-UniRule"/>
</dbReference>
<dbReference type="HAMAP" id="MF_02093">
    <property type="entry name" value="Beta_carotene_diox"/>
    <property type="match status" value="1"/>
</dbReference>
<feature type="transmembrane region" description="Helical" evidence="1">
    <location>
        <begin position="266"/>
        <end position="285"/>
    </location>
</feature>
<feature type="transmembrane region" description="Helical" evidence="1">
    <location>
        <begin position="243"/>
        <end position="260"/>
    </location>
</feature>
<dbReference type="eggNOG" id="ENOG5030TJU">
    <property type="taxonomic scope" value="Bacteria"/>
</dbReference>
<protein>
    <recommendedName>
        <fullName evidence="1">Probable beta-carotene 15,15'-dioxygenase</fullName>
        <ecNumber evidence="1">1.13.11.63</ecNumber>
    </recommendedName>
</protein>
<dbReference type="NCBIfam" id="TIGR03753">
    <property type="entry name" value="blh_monoox"/>
    <property type="match status" value="1"/>
</dbReference>
<feature type="transmembrane region" description="Helical" evidence="1">
    <location>
        <begin position="187"/>
        <end position="212"/>
    </location>
</feature>
<comment type="caution">
    <text evidence="2">The sequence shown here is derived from an EMBL/GenBank/DDBJ whole genome shotgun (WGS) entry which is preliminary data.</text>
</comment>
<gene>
    <name evidence="2" type="ORF">JCM19294_871</name>
</gene>
<dbReference type="Pfam" id="PF15461">
    <property type="entry name" value="BCD"/>
    <property type="match status" value="1"/>
</dbReference>
<dbReference type="GO" id="GO:0010436">
    <property type="term" value="F:carotenoid dioxygenase activity"/>
    <property type="evidence" value="ECO:0007669"/>
    <property type="project" value="UniProtKB-UniRule"/>
</dbReference>
<evidence type="ECO:0000313" key="2">
    <source>
        <dbReference type="EMBL" id="GAK98237.1"/>
    </source>
</evidence>
<keyword evidence="3" id="KW-1185">Reference proteome</keyword>
<comment type="caution">
    <text evidence="1">Lacks conserved residue(s) required for the propagation of feature annotation.</text>
</comment>
<keyword evidence="1" id="KW-1133">Transmembrane helix</keyword>
<keyword evidence="1" id="KW-1003">Cell membrane</keyword>
<dbReference type="Proteomes" id="UP000029221">
    <property type="component" value="Unassembled WGS sequence"/>
</dbReference>
<keyword evidence="1" id="KW-0812">Transmembrane</keyword>
<dbReference type="RefSeq" id="WP_042280313.1">
    <property type="nucleotide sequence ID" value="NZ_BBML01000010.1"/>
</dbReference>
<keyword evidence="1" id="KW-0560">Oxidoreductase</keyword>
<feature type="transmembrane region" description="Helical" evidence="1">
    <location>
        <begin position="156"/>
        <end position="175"/>
    </location>
</feature>
<feature type="transmembrane region" description="Helical" evidence="1">
    <location>
        <begin position="70"/>
        <end position="98"/>
    </location>
</feature>
<evidence type="ECO:0000256" key="1">
    <source>
        <dbReference type="HAMAP-Rule" id="MF_02093"/>
    </source>
</evidence>
<dbReference type="GO" id="GO:0005886">
    <property type="term" value="C:plasma membrane"/>
    <property type="evidence" value="ECO:0007669"/>
    <property type="project" value="UniProtKB-SubCell"/>
</dbReference>
<comment type="cofactor">
    <cofactor evidence="1">
        <name>Fe(2+)</name>
        <dbReference type="ChEBI" id="CHEBI:29033"/>
    </cofactor>
</comment>
<keyword evidence="1" id="KW-0408">Iron</keyword>
<dbReference type="InterPro" id="IPR022270">
    <property type="entry name" value="Blh_diox"/>
</dbReference>
<accession>A0A090Q7P8</accession>
<keyword evidence="1" id="KW-0223">Dioxygenase</keyword>
<feature type="transmembrane region" description="Helical" evidence="1">
    <location>
        <begin position="118"/>
        <end position="135"/>
    </location>
</feature>
<reference evidence="2" key="1">
    <citation type="journal article" date="2014" name="Genome Announc.">
        <title>Draft Genome Sequences of Marine Flavobacterium Nonlabens Strains NR17, NR24, NR27, NR32, NR33, and Ara13.</title>
        <authorList>
            <person name="Nakanishi M."/>
            <person name="Meirelles P."/>
            <person name="Suzuki R."/>
            <person name="Takatani N."/>
            <person name="Mino S."/>
            <person name="Suda W."/>
            <person name="Oshima K."/>
            <person name="Hattori M."/>
            <person name="Ohkuma M."/>
            <person name="Hosokawa M."/>
            <person name="Miyashita K."/>
            <person name="Thompson F.L."/>
            <person name="Niwa A."/>
            <person name="Sawabe T."/>
            <person name="Sawabe T."/>
        </authorList>
    </citation>
    <scope>NUCLEOTIDE SEQUENCE [LARGE SCALE GENOMIC DNA]</scope>
    <source>
        <strain evidence="2">JCM 19294</strain>
    </source>
</reference>
<dbReference type="AlphaFoldDB" id="A0A090Q7P8"/>
<feature type="transmembrane region" description="Helical" evidence="1">
    <location>
        <begin position="31"/>
        <end position="49"/>
    </location>
</feature>
<sequence length="293" mass="33548">MSYQGLYRIILILSFLCLWVSTRISEDWENGLGLVLILSIGVIHGANDVRIHLNKSERSTKRILSFILKYIVVVLLGTVGFFLSPQITLGLFILVSGYHFGQEHFEKYQLPASWKNNLFVAAYGLLILLMLFKINSSQSLNVINEIVSMKITEQQLYYALLATCVILVATGAYQLRGIPLKTIAKELLYLAVIFIIFNTSSLLWGFAIYFVLWHSIPSMYTQITFLYGDSNQSHVWSYIKYSSLYWIASLIFLGVLYFFLQERTQFLLTIIVAFLGGITFPHVFVMDKMIKKA</sequence>
<comment type="function">
    <text evidence="1">Catalyzes the cleavage of beta-carotene at its central double bond (15,15') to yield two molecules of all-trans-retinal.</text>
</comment>
<proteinExistence type="inferred from homology"/>
<dbReference type="GO" id="GO:0003834">
    <property type="term" value="F:beta-carotene 15,15'-dioxygenase activity"/>
    <property type="evidence" value="ECO:0007669"/>
    <property type="project" value="UniProtKB-EC"/>
</dbReference>
<keyword evidence="1" id="KW-0479">Metal-binding</keyword>
<dbReference type="GO" id="GO:0005506">
    <property type="term" value="F:iron ion binding"/>
    <property type="evidence" value="ECO:0007669"/>
    <property type="project" value="UniProtKB-UniRule"/>
</dbReference>
<keyword evidence="1" id="KW-0472">Membrane</keyword>